<organism evidence="6 7">
    <name type="scientific">Roseateles oligotrophus</name>
    <dbReference type="NCBI Taxonomy" id="1769250"/>
    <lineage>
        <taxon>Bacteria</taxon>
        <taxon>Pseudomonadati</taxon>
        <taxon>Pseudomonadota</taxon>
        <taxon>Betaproteobacteria</taxon>
        <taxon>Burkholderiales</taxon>
        <taxon>Sphaerotilaceae</taxon>
        <taxon>Roseateles</taxon>
    </lineage>
</organism>
<gene>
    <name evidence="6" type="ORF">HNP55_001589</name>
</gene>
<dbReference type="PANTHER" id="PTHR30537:SF35">
    <property type="entry name" value="TRANSCRIPTIONAL REGULATORY PROTEIN"/>
    <property type="match status" value="1"/>
</dbReference>
<dbReference type="PROSITE" id="PS50931">
    <property type="entry name" value="HTH_LYSR"/>
    <property type="match status" value="1"/>
</dbReference>
<dbReference type="InterPro" id="IPR005119">
    <property type="entry name" value="LysR_subst-bd"/>
</dbReference>
<evidence type="ECO:0000259" key="5">
    <source>
        <dbReference type="PROSITE" id="PS50931"/>
    </source>
</evidence>
<dbReference type="InterPro" id="IPR000847">
    <property type="entry name" value="LysR_HTH_N"/>
</dbReference>
<proteinExistence type="inferred from homology"/>
<evidence type="ECO:0000256" key="2">
    <source>
        <dbReference type="ARBA" id="ARBA00023015"/>
    </source>
</evidence>
<dbReference type="GO" id="GO:0043565">
    <property type="term" value="F:sequence-specific DNA binding"/>
    <property type="evidence" value="ECO:0007669"/>
    <property type="project" value="TreeGrafter"/>
</dbReference>
<evidence type="ECO:0000313" key="6">
    <source>
        <dbReference type="EMBL" id="MBB4843070.1"/>
    </source>
</evidence>
<dbReference type="GO" id="GO:0006351">
    <property type="term" value="P:DNA-templated transcription"/>
    <property type="evidence" value="ECO:0007669"/>
    <property type="project" value="TreeGrafter"/>
</dbReference>
<dbReference type="Pfam" id="PF00126">
    <property type="entry name" value="HTH_1"/>
    <property type="match status" value="1"/>
</dbReference>
<reference evidence="6 7" key="1">
    <citation type="submission" date="2020-08" db="EMBL/GenBank/DDBJ databases">
        <title>Functional genomics of gut bacteria from endangered species of beetles.</title>
        <authorList>
            <person name="Carlos-Shanley C."/>
        </authorList>
    </citation>
    <scope>NUCLEOTIDE SEQUENCE [LARGE SCALE GENOMIC DNA]</scope>
    <source>
        <strain evidence="6 7">S00239</strain>
    </source>
</reference>
<comment type="caution">
    <text evidence="6">The sequence shown here is derived from an EMBL/GenBank/DDBJ whole genome shotgun (WGS) entry which is preliminary data.</text>
</comment>
<feature type="domain" description="HTH lysR-type" evidence="5">
    <location>
        <begin position="1"/>
        <end position="59"/>
    </location>
</feature>
<dbReference type="Gene3D" id="3.40.190.290">
    <property type="match status" value="1"/>
</dbReference>
<evidence type="ECO:0000313" key="7">
    <source>
        <dbReference type="Proteomes" id="UP000562027"/>
    </source>
</evidence>
<keyword evidence="4" id="KW-0804">Transcription</keyword>
<name>A0A840L4E3_9BURK</name>
<dbReference type="PANTHER" id="PTHR30537">
    <property type="entry name" value="HTH-TYPE TRANSCRIPTIONAL REGULATOR"/>
    <property type="match status" value="1"/>
</dbReference>
<evidence type="ECO:0000256" key="4">
    <source>
        <dbReference type="ARBA" id="ARBA00023163"/>
    </source>
</evidence>
<dbReference type="SUPFAM" id="SSF53850">
    <property type="entry name" value="Periplasmic binding protein-like II"/>
    <property type="match status" value="1"/>
</dbReference>
<protein>
    <submittedName>
        <fullName evidence="6">DNA-binding transcriptional LysR family regulator</fullName>
    </submittedName>
</protein>
<evidence type="ECO:0000256" key="3">
    <source>
        <dbReference type="ARBA" id="ARBA00023125"/>
    </source>
</evidence>
<dbReference type="Pfam" id="PF03466">
    <property type="entry name" value="LysR_substrate"/>
    <property type="match status" value="1"/>
</dbReference>
<keyword evidence="2" id="KW-0805">Transcription regulation</keyword>
<dbReference type="SUPFAM" id="SSF46785">
    <property type="entry name" value="Winged helix' DNA-binding domain"/>
    <property type="match status" value="1"/>
</dbReference>
<dbReference type="InterPro" id="IPR058163">
    <property type="entry name" value="LysR-type_TF_proteobact-type"/>
</dbReference>
<comment type="similarity">
    <text evidence="1">Belongs to the LysR transcriptional regulatory family.</text>
</comment>
<accession>A0A840L4E3</accession>
<dbReference type="Proteomes" id="UP000562027">
    <property type="component" value="Unassembled WGS sequence"/>
</dbReference>
<sequence>MDRLRAMQVFVEVVDRGSLTAAAEALELSRAMASRHLEALEQWLGARLLQRSTRRLSLTDAGLQALGSCRQMVELAEETRQAAGEHLRSVQGRLRITASSSFAQIHLAQAVAAFLQLHPLTQIEVMALEHTVNLVEERIDLALRISNQLDPQLIARRLSWCRSVVCAAPSYLARQGRPEAPAELARHACLGHARFGRDEWRLRRGEEELVIALPEVRLRANETTVLQQAVLAGAGIALLPTYLVGPALARDELVRLLPDYEPERLGLHAVYTSRRHQPLLLRTFVDFLAQRFDLEWPYWDQLPPESALT</sequence>
<dbReference type="RefSeq" id="WP_184298016.1">
    <property type="nucleotide sequence ID" value="NZ_JACHLP010000003.1"/>
</dbReference>
<keyword evidence="7" id="KW-1185">Reference proteome</keyword>
<dbReference type="AlphaFoldDB" id="A0A840L4E3"/>
<dbReference type="CDD" id="cd08422">
    <property type="entry name" value="PBP2_CrgA_like"/>
    <property type="match status" value="1"/>
</dbReference>
<keyword evidence="3 6" id="KW-0238">DNA-binding</keyword>
<dbReference type="FunFam" id="1.10.10.10:FF:000001">
    <property type="entry name" value="LysR family transcriptional regulator"/>
    <property type="match status" value="1"/>
</dbReference>
<dbReference type="InterPro" id="IPR036388">
    <property type="entry name" value="WH-like_DNA-bd_sf"/>
</dbReference>
<dbReference type="EMBL" id="JACHLP010000003">
    <property type="protein sequence ID" value="MBB4843070.1"/>
    <property type="molecule type" value="Genomic_DNA"/>
</dbReference>
<dbReference type="GO" id="GO:0003700">
    <property type="term" value="F:DNA-binding transcription factor activity"/>
    <property type="evidence" value="ECO:0007669"/>
    <property type="project" value="InterPro"/>
</dbReference>
<evidence type="ECO:0000256" key="1">
    <source>
        <dbReference type="ARBA" id="ARBA00009437"/>
    </source>
</evidence>
<dbReference type="InterPro" id="IPR036390">
    <property type="entry name" value="WH_DNA-bd_sf"/>
</dbReference>
<dbReference type="Gene3D" id="1.10.10.10">
    <property type="entry name" value="Winged helix-like DNA-binding domain superfamily/Winged helix DNA-binding domain"/>
    <property type="match status" value="1"/>
</dbReference>